<proteinExistence type="predicted"/>
<dbReference type="EMBL" id="JACEZU010000003">
    <property type="protein sequence ID" value="MBA5686714.1"/>
    <property type="molecule type" value="Genomic_DNA"/>
</dbReference>
<dbReference type="RefSeq" id="WP_182152581.1">
    <property type="nucleotide sequence ID" value="NZ_JACEZU010000003.1"/>
</dbReference>
<dbReference type="AlphaFoldDB" id="A0A7W2F811"/>
<comment type="caution">
    <text evidence="1">The sequence shown here is derived from an EMBL/GenBank/DDBJ whole genome shotgun (WGS) entry which is preliminary data.</text>
</comment>
<gene>
    <name evidence="1" type="ORF">H3H39_06555</name>
</gene>
<dbReference type="Proteomes" id="UP000573499">
    <property type="component" value="Unassembled WGS sequence"/>
</dbReference>
<reference evidence="1 2" key="1">
    <citation type="submission" date="2020-07" db="EMBL/GenBank/DDBJ databases">
        <title>Novel species isolated from subtropical streams in China.</title>
        <authorList>
            <person name="Lu H."/>
        </authorList>
    </citation>
    <scope>NUCLEOTIDE SEQUENCE [LARGE SCALE GENOMIC DNA]</scope>
    <source>
        <strain evidence="1 2">LX47W</strain>
    </source>
</reference>
<evidence type="ECO:0000313" key="1">
    <source>
        <dbReference type="EMBL" id="MBA5686714.1"/>
    </source>
</evidence>
<evidence type="ECO:0000313" key="2">
    <source>
        <dbReference type="Proteomes" id="UP000573499"/>
    </source>
</evidence>
<name>A0A7W2F811_9BURK</name>
<keyword evidence="2" id="KW-1185">Reference proteome</keyword>
<accession>A0A7W2F811</accession>
<sequence>MNQDLLTGLWLALEAHDSRTSSISPEVSFNGMYAVSLYKSTILQTMLVSDLSPVQRFVGRDGQATYVRSRDSAKVNWGPWRHVEAMTTP</sequence>
<organism evidence="1 2">
    <name type="scientific">Rugamonas apoptosis</name>
    <dbReference type="NCBI Taxonomy" id="2758570"/>
    <lineage>
        <taxon>Bacteria</taxon>
        <taxon>Pseudomonadati</taxon>
        <taxon>Pseudomonadota</taxon>
        <taxon>Betaproteobacteria</taxon>
        <taxon>Burkholderiales</taxon>
        <taxon>Oxalobacteraceae</taxon>
        <taxon>Telluria group</taxon>
        <taxon>Rugamonas</taxon>
    </lineage>
</organism>
<protein>
    <submittedName>
        <fullName evidence="1">Uncharacterized protein</fullName>
    </submittedName>
</protein>